<proteinExistence type="predicted"/>
<dbReference type="CDD" id="cd01741">
    <property type="entry name" value="GATase1_1"/>
    <property type="match status" value="1"/>
</dbReference>
<gene>
    <name evidence="2" type="ORF">EJN92_19840</name>
</gene>
<dbReference type="InterPro" id="IPR017926">
    <property type="entry name" value="GATASE"/>
</dbReference>
<dbReference type="SUPFAM" id="SSF52317">
    <property type="entry name" value="Class I glutamine amidotransferase-like"/>
    <property type="match status" value="1"/>
</dbReference>
<dbReference type="GO" id="GO:0005829">
    <property type="term" value="C:cytosol"/>
    <property type="evidence" value="ECO:0007669"/>
    <property type="project" value="TreeGrafter"/>
</dbReference>
<evidence type="ECO:0000313" key="3">
    <source>
        <dbReference type="Proteomes" id="UP000275663"/>
    </source>
</evidence>
<protein>
    <submittedName>
        <fullName evidence="2">Type 1 glutamine amidotransferase</fullName>
    </submittedName>
</protein>
<sequence length="238" mass="26592">MKPVLIVQQVELDTPDYFVDFLARHAIPYDLRRMEAGQPLPESIAGYSGYCMLGGPMSVNDEINFPFLRQEKALVREAVLADIAVIGHCLGGQLMSTALGGTVQASNYTEIGWNPIRVLCQKAANDWFGGRMDFDIFQWHNETFSIPENAVQIASSHYCQNQAFVIDDKHLGMQFHCEVKPKKVAYWASEEKADIDALLHLPTVESSASILASLEQRIAASQAIADDIYSRWIDGLKR</sequence>
<dbReference type="PANTHER" id="PTHR42695">
    <property type="entry name" value="GLUTAMINE AMIDOTRANSFERASE YLR126C-RELATED"/>
    <property type="match status" value="1"/>
</dbReference>
<dbReference type="AlphaFoldDB" id="A0A3S9HPL5"/>
<dbReference type="EMBL" id="CP034464">
    <property type="protein sequence ID" value="AZP14050.1"/>
    <property type="molecule type" value="Genomic_DNA"/>
</dbReference>
<accession>A0A3S9HPL5</accession>
<feature type="domain" description="Glutamine amidotransferase" evidence="1">
    <location>
        <begin position="43"/>
        <end position="182"/>
    </location>
</feature>
<dbReference type="Gene3D" id="3.40.50.880">
    <property type="match status" value="1"/>
</dbReference>
<dbReference type="PANTHER" id="PTHR42695:SF5">
    <property type="entry name" value="GLUTAMINE AMIDOTRANSFERASE YLR126C-RELATED"/>
    <property type="match status" value="1"/>
</dbReference>
<dbReference type="KEGG" id="upv:EJN92_19840"/>
<dbReference type="RefSeq" id="WP_126129411.1">
    <property type="nucleotide sequence ID" value="NZ_CP034464.1"/>
</dbReference>
<dbReference type="OrthoDB" id="9813383at2"/>
<dbReference type="PROSITE" id="PS51273">
    <property type="entry name" value="GATASE_TYPE_1"/>
    <property type="match status" value="1"/>
</dbReference>
<name>A0A3S9HPL5_9BURK</name>
<dbReference type="Proteomes" id="UP000275663">
    <property type="component" value="Chromosome"/>
</dbReference>
<dbReference type="InterPro" id="IPR029062">
    <property type="entry name" value="Class_I_gatase-like"/>
</dbReference>
<keyword evidence="3" id="KW-1185">Reference proteome</keyword>
<dbReference type="Pfam" id="PF00117">
    <property type="entry name" value="GATase"/>
    <property type="match status" value="1"/>
</dbReference>
<organism evidence="2 3">
    <name type="scientific">Undibacterium parvum</name>
    <dbReference type="NCBI Taxonomy" id="401471"/>
    <lineage>
        <taxon>Bacteria</taxon>
        <taxon>Pseudomonadati</taxon>
        <taxon>Pseudomonadota</taxon>
        <taxon>Betaproteobacteria</taxon>
        <taxon>Burkholderiales</taxon>
        <taxon>Oxalobacteraceae</taxon>
        <taxon>Undibacterium</taxon>
    </lineage>
</organism>
<dbReference type="GO" id="GO:0016740">
    <property type="term" value="F:transferase activity"/>
    <property type="evidence" value="ECO:0007669"/>
    <property type="project" value="UniProtKB-KW"/>
</dbReference>
<evidence type="ECO:0000259" key="1">
    <source>
        <dbReference type="Pfam" id="PF00117"/>
    </source>
</evidence>
<keyword evidence="2" id="KW-0808">Transferase</keyword>
<reference evidence="2 3" key="1">
    <citation type="journal article" date="2011" name="Int. J. Syst. Evol. Microbiol.">
        <title>Description of Undibacterium oligocarboniphilum sp. nov., isolated from purified water, and Undibacterium pigrum strain CCUG 49012 as the type strain of Undibacterium parvum sp. nov., and emended descriptions of the genus Undibacterium and the species Undibacterium pigrum.</title>
        <authorList>
            <person name="Eder W."/>
            <person name="Wanner G."/>
            <person name="Ludwig W."/>
            <person name="Busse H.J."/>
            <person name="Ziemke-Kageler F."/>
            <person name="Lang E."/>
        </authorList>
    </citation>
    <scope>NUCLEOTIDE SEQUENCE [LARGE SCALE GENOMIC DNA]</scope>
    <source>
        <strain evidence="2 3">DSM 23061</strain>
    </source>
</reference>
<evidence type="ECO:0000313" key="2">
    <source>
        <dbReference type="EMBL" id="AZP14050.1"/>
    </source>
</evidence>
<keyword evidence="2" id="KW-0315">Glutamine amidotransferase</keyword>
<dbReference type="InterPro" id="IPR044992">
    <property type="entry name" value="ChyE-like"/>
</dbReference>